<dbReference type="Gene3D" id="3.40.50.150">
    <property type="entry name" value="Vaccinia Virus protein VP39"/>
    <property type="match status" value="1"/>
</dbReference>
<feature type="region of interest" description="Disordered" evidence="1">
    <location>
        <begin position="20"/>
        <end position="74"/>
    </location>
</feature>
<protein>
    <recommendedName>
        <fullName evidence="4">S-adenosyl methyltransferase</fullName>
    </recommendedName>
</protein>
<dbReference type="Pfam" id="PF04672">
    <property type="entry name" value="Methyltransf_19"/>
    <property type="match status" value="1"/>
</dbReference>
<dbReference type="InterPro" id="IPR006764">
    <property type="entry name" value="SAM_dep_MeTrfase_SAV2177_type"/>
</dbReference>
<keyword evidence="3" id="KW-1185">Reference proteome</keyword>
<dbReference type="EMBL" id="JAUSZI010000002">
    <property type="protein sequence ID" value="MDQ1031483.1"/>
    <property type="molecule type" value="Genomic_DNA"/>
</dbReference>
<dbReference type="Proteomes" id="UP001230328">
    <property type="component" value="Unassembled WGS sequence"/>
</dbReference>
<dbReference type="SUPFAM" id="SSF53335">
    <property type="entry name" value="S-adenosyl-L-methionine-dependent methyltransferases"/>
    <property type="match status" value="1"/>
</dbReference>
<feature type="compositionally biased region" description="Polar residues" evidence="1">
    <location>
        <begin position="23"/>
        <end position="46"/>
    </location>
</feature>
<name>A0ABU0T6Q7_9ACTN</name>
<sequence>MRPDHPAFLLYAAALHQPCGSAASGSEPRSTTSESAHVRSRSSIHPSSPAGLADEPPLLEKTLNSPVNPRHQIDSTVPHSARIWNYWLGGKDNYPVDQEAGDAYRAIAPNIETMALESRQFLIRAVTWAASVKGVRQFLDIGTGLPTEDNTHQVAQRVAPTSRIVYVDNDPLVLSHAAALLKSTPEGLTDYIEADLHEPEQILEGAGKILDFNRPVALMLMGILGHIRDFEEAQKIAHRLQKALPPGSYFVHYDGIDTDAELRKAQQGYNNTGAVPYVLRSPGQLAAYYKGLELIGPGIVSCPLWRPEPGTTPQPTDVYGGIGRKL</sequence>
<evidence type="ECO:0008006" key="4">
    <source>
        <dbReference type="Google" id="ProtNLM"/>
    </source>
</evidence>
<evidence type="ECO:0000313" key="2">
    <source>
        <dbReference type="EMBL" id="MDQ1031483.1"/>
    </source>
</evidence>
<evidence type="ECO:0000313" key="3">
    <source>
        <dbReference type="Proteomes" id="UP001230328"/>
    </source>
</evidence>
<dbReference type="InterPro" id="IPR029063">
    <property type="entry name" value="SAM-dependent_MTases_sf"/>
</dbReference>
<gene>
    <name evidence="2" type="ORF">QF035_009065</name>
</gene>
<comment type="caution">
    <text evidence="2">The sequence shown here is derived from an EMBL/GenBank/DDBJ whole genome shotgun (WGS) entry which is preliminary data.</text>
</comment>
<organism evidence="2 3">
    <name type="scientific">Streptomyces umbrinus</name>
    <dbReference type="NCBI Taxonomy" id="67370"/>
    <lineage>
        <taxon>Bacteria</taxon>
        <taxon>Bacillati</taxon>
        <taxon>Actinomycetota</taxon>
        <taxon>Actinomycetes</taxon>
        <taxon>Kitasatosporales</taxon>
        <taxon>Streptomycetaceae</taxon>
        <taxon>Streptomyces</taxon>
        <taxon>Streptomyces phaeochromogenes group</taxon>
    </lineage>
</organism>
<accession>A0ABU0T6Q7</accession>
<evidence type="ECO:0000256" key="1">
    <source>
        <dbReference type="SAM" id="MobiDB-lite"/>
    </source>
</evidence>
<proteinExistence type="predicted"/>
<reference evidence="2 3" key="1">
    <citation type="submission" date="2023-07" db="EMBL/GenBank/DDBJ databases">
        <title>Comparative genomics of wheat-associated soil bacteria to identify genetic determinants of phenazine resistance.</title>
        <authorList>
            <person name="Mouncey N."/>
        </authorList>
    </citation>
    <scope>NUCLEOTIDE SEQUENCE [LARGE SCALE GENOMIC DNA]</scope>
    <source>
        <strain evidence="2 3">V2I4</strain>
    </source>
</reference>